<dbReference type="EMBL" id="WHLY01000002">
    <property type="protein sequence ID" value="MPR37074.1"/>
    <property type="molecule type" value="Genomic_DNA"/>
</dbReference>
<keyword evidence="3" id="KW-0378">Hydrolase</keyword>
<proteinExistence type="predicted"/>
<keyword evidence="2" id="KW-0732">Signal</keyword>
<dbReference type="Proteomes" id="UP000479293">
    <property type="component" value="Unassembled WGS sequence"/>
</dbReference>
<feature type="signal peptide" evidence="2">
    <location>
        <begin position="1"/>
        <end position="24"/>
    </location>
</feature>
<dbReference type="SUPFAM" id="SSF49464">
    <property type="entry name" value="Carboxypeptidase regulatory domain-like"/>
    <property type="match status" value="1"/>
</dbReference>
<dbReference type="Gene3D" id="2.60.40.1120">
    <property type="entry name" value="Carboxypeptidase-like, regulatory domain"/>
    <property type="match status" value="1"/>
</dbReference>
<reference evidence="3 4" key="1">
    <citation type="submission" date="2019-10" db="EMBL/GenBank/DDBJ databases">
        <title>Draft Genome Sequence of Cytophagaceae sp. SJW1-29.</title>
        <authorList>
            <person name="Choi A."/>
        </authorList>
    </citation>
    <scope>NUCLEOTIDE SEQUENCE [LARGE SCALE GENOMIC DNA]</scope>
    <source>
        <strain evidence="3 4">SJW1-29</strain>
    </source>
</reference>
<feature type="region of interest" description="Disordered" evidence="1">
    <location>
        <begin position="481"/>
        <end position="503"/>
    </location>
</feature>
<evidence type="ECO:0000256" key="2">
    <source>
        <dbReference type="SAM" id="SignalP"/>
    </source>
</evidence>
<evidence type="ECO:0000313" key="4">
    <source>
        <dbReference type="Proteomes" id="UP000479293"/>
    </source>
</evidence>
<sequence length="939" mass="106987">MLSSIPRFVLVSLLYIFFSAIAFAQTDKPASGLKGTIKSTKGEPLPFAGIWVKGTNIGTISNEEGRYQLDLKPGYYEIIFQYLGFQNGMKAFTIENRMETFDPVLQEQALELGEVRIGNRDEDPAYTIMRRAIAKSRYHYLQVQSYTAKAYSKSSFVITDLPLEFLYKKELKEIEKEENFKKGVPILNETVSIVNFTQPNSYKQRIIASRNSQDKNFSNANAYFLTSFYQPEVVKAVSPLSPRAFSYYKFEYLGSFRENGVEVNKIKVIPRSYGEGVYRGTIQIIENEWSIYSLDLETVNTGFTINIRQLYSPVQEVWMPTTQKFHVAGGIYGLKGNGDLVISQTFSTLKINPAFQPDIVVLDAKKEKADARRMSLSNKEIKNQSLDELISKQKKFSAKDLRKVMKEYEKQDLKEKEEKGLDLDMENTRRDSTVVDSLAGTRTMAFWDSIRSVPLTKAEVKSYTRLDSLIIINEGTRAQRDSMKVAQGDTTKNGKSRNGGGGSGFLSDLLTGHTFRLGGKQSPWRLQYVGPLWGFQVNTTEGWVLDGTGLKLKYKTGGGAATKDQEVIQLGTNGVKRYSRRQSGELSLNGLTRYSFGRNKLMATGGVDYAWNRNALSVTGGQTVSQFNPDSPMPPILNSLTTLFLEQNFIKNYEKDFVRLDFKNNQNNEHFELKANVEYADRRSLQNLENTNPYRWIDWKKRSFTSNKPNNEEYESPDPGGTFMPDHQALTVGVSAFYKPWQKYKIKNGKTTYYDDDSPKLSVNYRKGIKGTFGSDVDFDFVQLGIAHGFPTGVRSKLSYKVAAGAFLNDKSVYFPDYQHFAGNRFFFQYGDPVGTFRMLDYYQFSTAKQFVEVHALAELRQFLLTQIQWFRVMGIKENFQAHYLATPASDNYLELGYGLDVGIRFPFRVEVVNSFEGFKYQRITFIIGLTRNFSFGKN</sequence>
<gene>
    <name evidence="3" type="ORF">GBK04_27995</name>
</gene>
<dbReference type="AlphaFoldDB" id="A0A7C9BLU8"/>
<protein>
    <submittedName>
        <fullName evidence="3">Carboxypeptidase-like regulatory domain-containing protein</fullName>
    </submittedName>
</protein>
<dbReference type="Pfam" id="PF18939">
    <property type="entry name" value="DUF5686"/>
    <property type="match status" value="1"/>
</dbReference>
<feature type="chain" id="PRO_5028915248" evidence="2">
    <location>
        <begin position="25"/>
        <end position="939"/>
    </location>
</feature>
<keyword evidence="4" id="KW-1185">Reference proteome</keyword>
<keyword evidence="3" id="KW-0645">Protease</keyword>
<name>A0A7C9BLU8_9BACT</name>
<dbReference type="RefSeq" id="WP_152765594.1">
    <property type="nucleotide sequence ID" value="NZ_WHLY01000002.1"/>
</dbReference>
<comment type="caution">
    <text evidence="3">The sequence shown here is derived from an EMBL/GenBank/DDBJ whole genome shotgun (WGS) entry which is preliminary data.</text>
</comment>
<accession>A0A7C9BLU8</accession>
<dbReference type="InterPro" id="IPR008969">
    <property type="entry name" value="CarboxyPept-like_regulatory"/>
</dbReference>
<organism evidence="3 4">
    <name type="scientific">Salmonirosea aquatica</name>
    <dbReference type="NCBI Taxonomy" id="2654236"/>
    <lineage>
        <taxon>Bacteria</taxon>
        <taxon>Pseudomonadati</taxon>
        <taxon>Bacteroidota</taxon>
        <taxon>Cytophagia</taxon>
        <taxon>Cytophagales</taxon>
        <taxon>Spirosomataceae</taxon>
        <taxon>Salmonirosea</taxon>
    </lineage>
</organism>
<keyword evidence="3" id="KW-0121">Carboxypeptidase</keyword>
<evidence type="ECO:0000313" key="3">
    <source>
        <dbReference type="EMBL" id="MPR37074.1"/>
    </source>
</evidence>
<evidence type="ECO:0000256" key="1">
    <source>
        <dbReference type="SAM" id="MobiDB-lite"/>
    </source>
</evidence>
<dbReference type="Pfam" id="PF13715">
    <property type="entry name" value="CarbopepD_reg_2"/>
    <property type="match status" value="1"/>
</dbReference>
<dbReference type="InterPro" id="IPR043741">
    <property type="entry name" value="DUF5686"/>
</dbReference>
<dbReference type="GO" id="GO:0004180">
    <property type="term" value="F:carboxypeptidase activity"/>
    <property type="evidence" value="ECO:0007669"/>
    <property type="project" value="UniProtKB-KW"/>
</dbReference>